<evidence type="ECO:0000256" key="8">
    <source>
        <dbReference type="ARBA" id="ARBA00023136"/>
    </source>
</evidence>
<dbReference type="PANTHER" id="PTHR45772">
    <property type="entry name" value="CONSERVED COMPONENT OF ABC TRANSPORTER FOR NATURAL AMINO ACIDS-RELATED"/>
    <property type="match status" value="1"/>
</dbReference>
<dbReference type="Pfam" id="PF12399">
    <property type="entry name" value="BCA_ABC_TP_C"/>
    <property type="match status" value="1"/>
</dbReference>
<evidence type="ECO:0000256" key="4">
    <source>
        <dbReference type="ARBA" id="ARBA00022692"/>
    </source>
</evidence>
<dbReference type="CDD" id="cd06581">
    <property type="entry name" value="TM_PBP1_LivM_like"/>
    <property type="match status" value="1"/>
</dbReference>
<dbReference type="InterPro" id="IPR051120">
    <property type="entry name" value="ABC_AA/LPS_Transport"/>
</dbReference>
<feature type="transmembrane region" description="Helical" evidence="9">
    <location>
        <begin position="35"/>
        <end position="53"/>
    </location>
</feature>
<feature type="transmembrane region" description="Helical" evidence="9">
    <location>
        <begin position="12"/>
        <end position="28"/>
    </location>
</feature>
<dbReference type="Pfam" id="PF02653">
    <property type="entry name" value="BPD_transp_2"/>
    <property type="match status" value="1"/>
</dbReference>
<sequence>MASLSSYRRQQWLIVAVALVYLTVALLVPSSYYQLIIAQVVLWATLGAAWNILSGYSGLVSFGHAVFWGLGAYTVALGMVFFNISPWLGIPLGVVVGVTAAAIIGRITFRLTGHYFALAMLAYPLSILYLFEWMGFQEVSLPIKRENPVAYMQFQDPRVYCVLALVLLTACLFTALRVEHSRFGMSLLAIKQNERAAEASGINTLKWKMLAIMLSGGFAAAAGGLYAVLLLIVTPPSVFGVAVSSLALIVTLFGGIGSIWGPVIGASILIPLAEVLHGEFGDKVPGIQGVVYGLAIIVTILFAQQGVYWRVRDYLRGRRGGELTETAPAPEAEPAAPVITLPVGKAGGKASENAEPMLQLSGVSRRFGGLLALNEVALNVQRGTIHGVIGPNGAGKTTLFNTINGFLAPSAGSIRFEGREVVGLRPDQLCKLGIGRTFQIVRPFARMSVLQNIVVGSYVNTTSDAEAEQRAWEAIHRVGLTKEAHVAAGNLTTKQLRLMELARALAPRPKLLLLDETLAGLAEAELDGILSVVRQLCDQGVTIVIIEHTMQAMARLAHHFTVLDHGSVIADGAPQQVLNDPRVIEAYLGKRWVERAAHTGT</sequence>
<keyword evidence="2" id="KW-0813">Transport</keyword>
<accession>A0ABW0F245</accession>
<evidence type="ECO:0000256" key="3">
    <source>
        <dbReference type="ARBA" id="ARBA00022475"/>
    </source>
</evidence>
<dbReference type="InterPro" id="IPR001851">
    <property type="entry name" value="ABC_transp_permease"/>
</dbReference>
<keyword evidence="7 9" id="KW-1133">Transmembrane helix</keyword>
<name>A0ABW0F245_9HYPH</name>
<evidence type="ECO:0000256" key="2">
    <source>
        <dbReference type="ARBA" id="ARBA00022448"/>
    </source>
</evidence>
<dbReference type="InterPro" id="IPR003439">
    <property type="entry name" value="ABC_transporter-like_ATP-bd"/>
</dbReference>
<feature type="transmembrane region" description="Helical" evidence="9">
    <location>
        <begin position="290"/>
        <end position="309"/>
    </location>
</feature>
<feature type="transmembrane region" description="Helical" evidence="9">
    <location>
        <begin position="65"/>
        <end position="82"/>
    </location>
</feature>
<feature type="transmembrane region" description="Helical" evidence="9">
    <location>
        <begin position="115"/>
        <end position="136"/>
    </location>
</feature>
<dbReference type="CDD" id="cd03219">
    <property type="entry name" value="ABC_Mj1267_LivG_branched"/>
    <property type="match status" value="1"/>
</dbReference>
<organism evidence="11 12">
    <name type="scientific">Bosea minatitlanensis</name>
    <dbReference type="NCBI Taxonomy" id="128782"/>
    <lineage>
        <taxon>Bacteria</taxon>
        <taxon>Pseudomonadati</taxon>
        <taxon>Pseudomonadota</taxon>
        <taxon>Alphaproteobacteria</taxon>
        <taxon>Hyphomicrobiales</taxon>
        <taxon>Boseaceae</taxon>
        <taxon>Bosea</taxon>
    </lineage>
</organism>
<keyword evidence="4 9" id="KW-0812">Transmembrane</keyword>
<dbReference type="GO" id="GO:0005524">
    <property type="term" value="F:ATP binding"/>
    <property type="evidence" value="ECO:0007669"/>
    <property type="project" value="UniProtKB-KW"/>
</dbReference>
<dbReference type="EMBL" id="JBHSLI010000004">
    <property type="protein sequence ID" value="MFC5293499.1"/>
    <property type="molecule type" value="Genomic_DNA"/>
</dbReference>
<dbReference type="PROSITE" id="PS50893">
    <property type="entry name" value="ABC_TRANSPORTER_2"/>
    <property type="match status" value="1"/>
</dbReference>
<keyword evidence="5" id="KW-0547">Nucleotide-binding</keyword>
<feature type="transmembrane region" description="Helical" evidence="9">
    <location>
        <begin position="89"/>
        <end position="109"/>
    </location>
</feature>
<comment type="subcellular location">
    <subcellularLocation>
        <location evidence="1">Cell membrane</location>
        <topology evidence="1">Multi-pass membrane protein</topology>
    </subcellularLocation>
</comment>
<dbReference type="InterPro" id="IPR027417">
    <property type="entry name" value="P-loop_NTPase"/>
</dbReference>
<evidence type="ECO:0000256" key="6">
    <source>
        <dbReference type="ARBA" id="ARBA00022840"/>
    </source>
</evidence>
<dbReference type="Proteomes" id="UP001595976">
    <property type="component" value="Unassembled WGS sequence"/>
</dbReference>
<keyword evidence="12" id="KW-1185">Reference proteome</keyword>
<proteinExistence type="predicted"/>
<gene>
    <name evidence="11" type="ORF">ACFPK2_10920</name>
</gene>
<dbReference type="RefSeq" id="WP_260349347.1">
    <property type="nucleotide sequence ID" value="NZ_JAOAOS010000013.1"/>
</dbReference>
<dbReference type="InterPro" id="IPR032823">
    <property type="entry name" value="BCA_ABC_TP_C"/>
</dbReference>
<evidence type="ECO:0000259" key="10">
    <source>
        <dbReference type="PROSITE" id="PS50893"/>
    </source>
</evidence>
<comment type="caution">
    <text evidence="11">The sequence shown here is derived from an EMBL/GenBank/DDBJ whole genome shotgun (WGS) entry which is preliminary data.</text>
</comment>
<feature type="transmembrane region" description="Helical" evidence="9">
    <location>
        <begin position="157"/>
        <end position="178"/>
    </location>
</feature>
<dbReference type="SMART" id="SM00382">
    <property type="entry name" value="AAA"/>
    <property type="match status" value="1"/>
</dbReference>
<evidence type="ECO:0000256" key="7">
    <source>
        <dbReference type="ARBA" id="ARBA00022989"/>
    </source>
</evidence>
<evidence type="ECO:0000256" key="9">
    <source>
        <dbReference type="SAM" id="Phobius"/>
    </source>
</evidence>
<keyword evidence="8 9" id="KW-0472">Membrane</keyword>
<dbReference type="InterPro" id="IPR003593">
    <property type="entry name" value="AAA+_ATPase"/>
</dbReference>
<dbReference type="InterPro" id="IPR043428">
    <property type="entry name" value="LivM-like"/>
</dbReference>
<reference evidence="12" key="1">
    <citation type="journal article" date="2019" name="Int. J. Syst. Evol. Microbiol.">
        <title>The Global Catalogue of Microorganisms (GCM) 10K type strain sequencing project: providing services to taxonomists for standard genome sequencing and annotation.</title>
        <authorList>
            <consortium name="The Broad Institute Genomics Platform"/>
            <consortium name="The Broad Institute Genome Sequencing Center for Infectious Disease"/>
            <person name="Wu L."/>
            <person name="Ma J."/>
        </authorList>
    </citation>
    <scope>NUCLEOTIDE SEQUENCE [LARGE SCALE GENOMIC DNA]</scope>
    <source>
        <strain evidence="12">CGMCC 1.15643</strain>
    </source>
</reference>
<evidence type="ECO:0000256" key="1">
    <source>
        <dbReference type="ARBA" id="ARBA00004651"/>
    </source>
</evidence>
<feature type="transmembrane region" description="Helical" evidence="9">
    <location>
        <begin position="246"/>
        <end position="270"/>
    </location>
</feature>
<dbReference type="Gene3D" id="3.40.50.300">
    <property type="entry name" value="P-loop containing nucleotide triphosphate hydrolases"/>
    <property type="match status" value="1"/>
</dbReference>
<evidence type="ECO:0000313" key="11">
    <source>
        <dbReference type="EMBL" id="MFC5293499.1"/>
    </source>
</evidence>
<dbReference type="Pfam" id="PF00005">
    <property type="entry name" value="ABC_tran"/>
    <property type="match status" value="1"/>
</dbReference>
<evidence type="ECO:0000313" key="12">
    <source>
        <dbReference type="Proteomes" id="UP001595976"/>
    </source>
</evidence>
<keyword evidence="3" id="KW-1003">Cell membrane</keyword>
<evidence type="ECO:0000256" key="5">
    <source>
        <dbReference type="ARBA" id="ARBA00022741"/>
    </source>
</evidence>
<feature type="domain" description="ABC transporter" evidence="10">
    <location>
        <begin position="358"/>
        <end position="590"/>
    </location>
</feature>
<feature type="transmembrane region" description="Helical" evidence="9">
    <location>
        <begin position="210"/>
        <end position="234"/>
    </location>
</feature>
<dbReference type="SUPFAM" id="SSF52540">
    <property type="entry name" value="P-loop containing nucleoside triphosphate hydrolases"/>
    <property type="match status" value="1"/>
</dbReference>
<keyword evidence="6 11" id="KW-0067">ATP-binding</keyword>
<protein>
    <submittedName>
        <fullName evidence="11">Branched-chain amino acid ABC transporter ATP-binding protein/permease</fullName>
    </submittedName>
</protein>